<feature type="compositionally biased region" description="Low complexity" evidence="12">
    <location>
        <begin position="42"/>
        <end position="60"/>
    </location>
</feature>
<proteinExistence type="inferred from homology"/>
<keyword evidence="7" id="KW-0249">Electron transport</keyword>
<evidence type="ECO:0000256" key="2">
    <source>
        <dbReference type="ARBA" id="ARBA00022448"/>
    </source>
</evidence>
<keyword evidence="3" id="KW-0679">Respiratory chain</keyword>
<dbReference type="HOGENOM" id="CLU_142479_0_0_1"/>
<dbReference type="Pfam" id="PF15013">
    <property type="entry name" value="CCSMST1"/>
    <property type="match status" value="1"/>
</dbReference>
<dbReference type="GeneTree" id="ENSGT00510000049652"/>
<reference evidence="14" key="1">
    <citation type="submission" date="2013-03" db="EMBL/GenBank/DDBJ databases">
        <authorList>
            <person name="Jeffery W."/>
            <person name="Warren W."/>
            <person name="Wilson R.K."/>
        </authorList>
    </citation>
    <scope>NUCLEOTIDE SEQUENCE</scope>
    <source>
        <strain evidence="14">female</strain>
    </source>
</reference>
<dbReference type="InterPro" id="IPR023248">
    <property type="entry name" value="UQCC4_vert"/>
</dbReference>
<protein>
    <submittedName>
        <fullName evidence="13">Ubiquinol-cytochrome c reductase complex assembly factor 4</fullName>
    </submittedName>
</protein>
<keyword evidence="9" id="KW-0496">Mitochondrion</keyword>
<evidence type="ECO:0000256" key="4">
    <source>
        <dbReference type="ARBA" id="ARBA00022692"/>
    </source>
</evidence>
<dbReference type="eggNOG" id="ENOG502S8XX">
    <property type="taxonomic scope" value="Eukaryota"/>
</dbReference>
<feature type="region of interest" description="Disordered" evidence="12">
    <location>
        <begin position="132"/>
        <end position="153"/>
    </location>
</feature>
<comment type="similarity">
    <text evidence="11">Belongs to the UQCC4 family.</text>
</comment>
<keyword evidence="5" id="KW-0732">Signal</keyword>
<evidence type="ECO:0000256" key="6">
    <source>
        <dbReference type="ARBA" id="ARBA00022792"/>
    </source>
</evidence>
<evidence type="ECO:0000256" key="9">
    <source>
        <dbReference type="ARBA" id="ARBA00023128"/>
    </source>
</evidence>
<keyword evidence="10" id="KW-0472">Membrane</keyword>
<name>W5KIL2_ASTMX</name>
<evidence type="ECO:0000256" key="7">
    <source>
        <dbReference type="ARBA" id="ARBA00022982"/>
    </source>
</evidence>
<keyword evidence="4" id="KW-0812">Transmembrane</keyword>
<comment type="subcellular location">
    <subcellularLocation>
        <location evidence="1">Mitochondrion inner membrane</location>
        <topology evidence="1">Single-pass membrane protein</topology>
    </subcellularLocation>
</comment>
<keyword evidence="14" id="KW-1185">Reference proteome</keyword>
<evidence type="ECO:0000313" key="13">
    <source>
        <dbReference type="Ensembl" id="ENSAMXP00000007424.2"/>
    </source>
</evidence>
<dbReference type="PANTHER" id="PTHR35268">
    <property type="entry name" value="PROTEIN CCSMST1"/>
    <property type="match status" value="1"/>
</dbReference>
<sequence length="153" mass="17286">MASAVWRTFTKITGFSTRPGSSALQCIRPCTVRALSVTSHCSAKSKGSSGSNENNEVNSEPIKFSTSKGSHRTWRVERSMGSTHQRPWWKVLPFSIMCVSFVLWCFLRKESDVDKALEKQLFEHLPGLLTTMGIEEEDDEEEKTQTEAKKKEP</sequence>
<accession>W5KIL2</accession>
<keyword evidence="2" id="KW-0813">Transport</keyword>
<dbReference type="InParanoid" id="W5KIL2"/>
<reference evidence="13" key="4">
    <citation type="submission" date="2025-09" db="UniProtKB">
        <authorList>
            <consortium name="Ensembl"/>
        </authorList>
    </citation>
    <scope>IDENTIFICATION</scope>
</reference>
<dbReference type="GO" id="GO:0005743">
    <property type="term" value="C:mitochondrial inner membrane"/>
    <property type="evidence" value="ECO:0007669"/>
    <property type="project" value="UniProtKB-SubCell"/>
</dbReference>
<evidence type="ECO:0000256" key="10">
    <source>
        <dbReference type="ARBA" id="ARBA00023136"/>
    </source>
</evidence>
<keyword evidence="8" id="KW-1133">Transmembrane helix</keyword>
<evidence type="ECO:0000256" key="5">
    <source>
        <dbReference type="ARBA" id="ARBA00022729"/>
    </source>
</evidence>
<dbReference type="FunCoup" id="W5KIL2">
    <property type="interactions" value="320"/>
</dbReference>
<dbReference type="Proteomes" id="UP000018467">
    <property type="component" value="Unassembled WGS sequence"/>
</dbReference>
<evidence type="ECO:0000256" key="11">
    <source>
        <dbReference type="ARBA" id="ARBA00034713"/>
    </source>
</evidence>
<dbReference type="Bgee" id="ENSAMXG00000007229">
    <property type="expression patterns" value="Expressed in head kidney and 14 other cell types or tissues"/>
</dbReference>
<keyword evidence="6" id="KW-0999">Mitochondrion inner membrane</keyword>
<organism evidence="13 14">
    <name type="scientific">Astyanax mexicanus</name>
    <name type="common">Blind cave fish</name>
    <name type="synonym">Astyanax fasciatus mexicanus</name>
    <dbReference type="NCBI Taxonomy" id="7994"/>
    <lineage>
        <taxon>Eukaryota</taxon>
        <taxon>Metazoa</taxon>
        <taxon>Chordata</taxon>
        <taxon>Craniata</taxon>
        <taxon>Vertebrata</taxon>
        <taxon>Euteleostomi</taxon>
        <taxon>Actinopterygii</taxon>
        <taxon>Neopterygii</taxon>
        <taxon>Teleostei</taxon>
        <taxon>Ostariophysi</taxon>
        <taxon>Characiformes</taxon>
        <taxon>Characoidei</taxon>
        <taxon>Acestrorhamphidae</taxon>
        <taxon>Acestrorhamphinae</taxon>
        <taxon>Astyanax</taxon>
    </lineage>
</organism>
<dbReference type="PANTHER" id="PTHR35268:SF1">
    <property type="entry name" value="UBIQUINOL-CYTOCHROME-C REDUCTASE COMPLEX ASSEMBLY FACTOR 4"/>
    <property type="match status" value="1"/>
</dbReference>
<feature type="compositionally biased region" description="Basic and acidic residues" evidence="12">
    <location>
        <begin position="143"/>
        <end position="153"/>
    </location>
</feature>
<evidence type="ECO:0000256" key="8">
    <source>
        <dbReference type="ARBA" id="ARBA00022989"/>
    </source>
</evidence>
<evidence type="ECO:0000256" key="3">
    <source>
        <dbReference type="ARBA" id="ARBA00022660"/>
    </source>
</evidence>
<feature type="region of interest" description="Disordered" evidence="12">
    <location>
        <begin position="42"/>
        <end position="70"/>
    </location>
</feature>
<evidence type="ECO:0000256" key="12">
    <source>
        <dbReference type="SAM" id="MobiDB-lite"/>
    </source>
</evidence>
<dbReference type="InterPro" id="IPR029160">
    <property type="entry name" value="UQCC4"/>
</dbReference>
<dbReference type="PRINTS" id="PR02042">
    <property type="entry name" value="CCSMST1"/>
</dbReference>
<dbReference type="Ensembl" id="ENSAMXT00000007424.2">
    <property type="protein sequence ID" value="ENSAMXP00000007424.2"/>
    <property type="gene ID" value="ENSAMXG00000007229.2"/>
</dbReference>
<reference evidence="13" key="3">
    <citation type="submission" date="2025-08" db="UniProtKB">
        <authorList>
            <consortium name="Ensembl"/>
        </authorList>
    </citation>
    <scope>IDENTIFICATION</scope>
</reference>
<evidence type="ECO:0000313" key="14">
    <source>
        <dbReference type="Proteomes" id="UP000018467"/>
    </source>
</evidence>
<dbReference type="AlphaFoldDB" id="W5KIL2"/>
<evidence type="ECO:0000256" key="1">
    <source>
        <dbReference type="ARBA" id="ARBA00004434"/>
    </source>
</evidence>
<reference evidence="14" key="2">
    <citation type="journal article" date="2014" name="Nat. Commun.">
        <title>The cavefish genome reveals candidate genes for eye loss.</title>
        <authorList>
            <person name="McGaugh S.E."/>
            <person name="Gross J.B."/>
            <person name="Aken B."/>
            <person name="Blin M."/>
            <person name="Borowsky R."/>
            <person name="Chalopin D."/>
            <person name="Hinaux H."/>
            <person name="Jeffery W.R."/>
            <person name="Keene A."/>
            <person name="Ma L."/>
            <person name="Minx P."/>
            <person name="Murphy D."/>
            <person name="O'Quin K.E."/>
            <person name="Retaux S."/>
            <person name="Rohner N."/>
            <person name="Searle S.M."/>
            <person name="Stahl B.A."/>
            <person name="Tabin C."/>
            <person name="Volff J.N."/>
            <person name="Yoshizawa M."/>
            <person name="Warren W.C."/>
        </authorList>
    </citation>
    <scope>NUCLEOTIDE SEQUENCE [LARGE SCALE GENOMIC DNA]</scope>
    <source>
        <strain evidence="14">female</strain>
    </source>
</reference>